<dbReference type="Gene3D" id="3.20.20.60">
    <property type="entry name" value="Phosphoenolpyruvate-binding domains"/>
    <property type="match status" value="1"/>
</dbReference>
<evidence type="ECO:0000256" key="1">
    <source>
        <dbReference type="ARBA" id="ARBA00005568"/>
    </source>
</evidence>
<evidence type="ECO:0000259" key="4">
    <source>
        <dbReference type="Pfam" id="PF03328"/>
    </source>
</evidence>
<dbReference type="RefSeq" id="WP_344974467.1">
    <property type="nucleotide sequence ID" value="NZ_BAAAVI010000031.1"/>
</dbReference>
<dbReference type="Pfam" id="PF03328">
    <property type="entry name" value="HpcH_HpaI"/>
    <property type="match status" value="1"/>
</dbReference>
<dbReference type="PANTHER" id="PTHR30502:SF0">
    <property type="entry name" value="PHOSPHOENOLPYRUVATE CARBOXYLASE FAMILY PROTEIN"/>
    <property type="match status" value="1"/>
</dbReference>
<dbReference type="PANTHER" id="PTHR30502">
    <property type="entry name" value="2-KETO-3-DEOXY-L-RHAMNONATE ALDOLASE"/>
    <property type="match status" value="1"/>
</dbReference>
<proteinExistence type="inferred from homology"/>
<evidence type="ECO:0000256" key="3">
    <source>
        <dbReference type="ARBA" id="ARBA00023239"/>
    </source>
</evidence>
<dbReference type="EMBL" id="BAAAVI010000031">
    <property type="protein sequence ID" value="GAA2880815.1"/>
    <property type="molecule type" value="Genomic_DNA"/>
</dbReference>
<evidence type="ECO:0000313" key="6">
    <source>
        <dbReference type="Proteomes" id="UP001500831"/>
    </source>
</evidence>
<dbReference type="SUPFAM" id="SSF51621">
    <property type="entry name" value="Phosphoenolpyruvate/pyruvate domain"/>
    <property type="match status" value="1"/>
</dbReference>
<organism evidence="5 6">
    <name type="scientific">Streptosporangium fragile</name>
    <dbReference type="NCBI Taxonomy" id="46186"/>
    <lineage>
        <taxon>Bacteria</taxon>
        <taxon>Bacillati</taxon>
        <taxon>Actinomycetota</taxon>
        <taxon>Actinomycetes</taxon>
        <taxon>Streptosporangiales</taxon>
        <taxon>Streptosporangiaceae</taxon>
        <taxon>Streptosporangium</taxon>
    </lineage>
</organism>
<evidence type="ECO:0000313" key="5">
    <source>
        <dbReference type="EMBL" id="GAA2880815.1"/>
    </source>
</evidence>
<feature type="domain" description="HpcH/HpaI aldolase/citrate lyase" evidence="4">
    <location>
        <begin position="23"/>
        <end position="217"/>
    </location>
</feature>
<keyword evidence="3" id="KW-0456">Lyase</keyword>
<evidence type="ECO:0000256" key="2">
    <source>
        <dbReference type="ARBA" id="ARBA00022723"/>
    </source>
</evidence>
<dbReference type="InterPro" id="IPR005000">
    <property type="entry name" value="Aldolase/citrate-lyase_domain"/>
</dbReference>
<dbReference type="Proteomes" id="UP001500831">
    <property type="component" value="Unassembled WGS sequence"/>
</dbReference>
<dbReference type="InterPro" id="IPR015813">
    <property type="entry name" value="Pyrv/PenolPyrv_kinase-like_dom"/>
</dbReference>
<sequence length="257" mass="25898">MTPVTGVRRRLRAALTGGDRVVGTFVKLPTVDCVDLARQAGFDFVVVDLEHSSLPEEKALSLVRHAAATGIAALVRVPAVEAPLINRVLEAGAAGVQLSTLTGAAQTAALIAATRYAPHGQRSVSLSHPAAAFGAVDLAAYLAAEAADPPLLVGQIETAVTADPTAELLAGLDVAFVGTTDLAVSMGLPGREALLARVGEIVGTALSAGVAPGGWVARADTGSVAGSGLGAARYLVVGSDLQLLGSALREVMAQWKG</sequence>
<comment type="similarity">
    <text evidence="1">Belongs to the HpcH/HpaI aldolase family.</text>
</comment>
<protein>
    <recommendedName>
        <fullName evidence="4">HpcH/HpaI aldolase/citrate lyase domain-containing protein</fullName>
    </recommendedName>
</protein>
<dbReference type="InterPro" id="IPR050251">
    <property type="entry name" value="HpcH-HpaI_aldolase"/>
</dbReference>
<comment type="caution">
    <text evidence="5">The sequence shown here is derived from an EMBL/GenBank/DDBJ whole genome shotgun (WGS) entry which is preliminary data.</text>
</comment>
<name>A0ABN3W072_9ACTN</name>
<reference evidence="5 6" key="1">
    <citation type="journal article" date="2019" name="Int. J. Syst. Evol. Microbiol.">
        <title>The Global Catalogue of Microorganisms (GCM) 10K type strain sequencing project: providing services to taxonomists for standard genome sequencing and annotation.</title>
        <authorList>
            <consortium name="The Broad Institute Genomics Platform"/>
            <consortium name="The Broad Institute Genome Sequencing Center for Infectious Disease"/>
            <person name="Wu L."/>
            <person name="Ma J."/>
        </authorList>
    </citation>
    <scope>NUCLEOTIDE SEQUENCE [LARGE SCALE GENOMIC DNA]</scope>
    <source>
        <strain evidence="5 6">JCM 6242</strain>
    </source>
</reference>
<gene>
    <name evidence="5" type="ORF">GCM10010517_43510</name>
</gene>
<dbReference type="InterPro" id="IPR040442">
    <property type="entry name" value="Pyrv_kinase-like_dom_sf"/>
</dbReference>
<accession>A0ABN3W072</accession>
<keyword evidence="2" id="KW-0479">Metal-binding</keyword>
<keyword evidence="6" id="KW-1185">Reference proteome</keyword>